<sequence length="233" mass="24485">MNTTYTKSSFKALFLLLAIAAVTLISACGKSDTPVANYGSLSIYNASPSSTTYDAYINTTKANSAALPYAGGIKYAQLNTGTYDVKFTTAGETASIYTKNVAIATSAFSTLYLVGTSGNFDGLLLTDDFSNTSTEKAYVRFINLSPDAAALDLGIKDATTNLATNKAYKAYSGFVAVDPGAKVLEIKGASTTTVKATVERTLVKGTFYTVLAGGKVTPDANERTFNGQIIVHQ</sequence>
<dbReference type="OrthoDB" id="9792011at2"/>
<proteinExistence type="predicted"/>
<dbReference type="Proteomes" id="UP000284120">
    <property type="component" value="Unassembled WGS sequence"/>
</dbReference>
<dbReference type="Pfam" id="PF14344">
    <property type="entry name" value="DUF4397"/>
    <property type="match status" value="1"/>
</dbReference>
<evidence type="ECO:0000313" key="3">
    <source>
        <dbReference type="EMBL" id="RWU07761.1"/>
    </source>
</evidence>
<feature type="chain" id="PRO_5018652187" evidence="1">
    <location>
        <begin position="28"/>
        <end position="233"/>
    </location>
</feature>
<reference evidence="3 4" key="1">
    <citation type="submission" date="2018-06" db="EMBL/GenBank/DDBJ databases">
        <title>Pedobacter endophyticus sp. nov., an endophytic bacterium isolated from a leaf of Triticum aestivum.</title>
        <authorList>
            <person name="Zhang L."/>
        </authorList>
    </citation>
    <scope>NUCLEOTIDE SEQUENCE [LARGE SCALE GENOMIC DNA]</scope>
    <source>
        <strain evidence="3 4">CM134L-2</strain>
    </source>
</reference>
<keyword evidence="4" id="KW-1185">Reference proteome</keyword>
<keyword evidence="1" id="KW-0732">Signal</keyword>
<dbReference type="AlphaFoldDB" id="A0A3S3PNU2"/>
<name>A0A3S3PNU2_9SPHI</name>
<evidence type="ECO:0000256" key="1">
    <source>
        <dbReference type="SAM" id="SignalP"/>
    </source>
</evidence>
<protein>
    <submittedName>
        <fullName evidence="3">DUF4397 domain-containing protein</fullName>
    </submittedName>
</protein>
<dbReference type="InterPro" id="IPR025510">
    <property type="entry name" value="DUF4397"/>
</dbReference>
<dbReference type="PROSITE" id="PS51257">
    <property type="entry name" value="PROKAR_LIPOPROTEIN"/>
    <property type="match status" value="1"/>
</dbReference>
<accession>A0A3S3PNU2</accession>
<dbReference type="RefSeq" id="WP_113647671.1">
    <property type="nucleotide sequence ID" value="NZ_QMHN01000003.1"/>
</dbReference>
<feature type="domain" description="DUF4397" evidence="2">
    <location>
        <begin position="41"/>
        <end position="153"/>
    </location>
</feature>
<organism evidence="3 4">
    <name type="scientific">Pedobacter chitinilyticus</name>
    <dbReference type="NCBI Taxonomy" id="2233776"/>
    <lineage>
        <taxon>Bacteria</taxon>
        <taxon>Pseudomonadati</taxon>
        <taxon>Bacteroidota</taxon>
        <taxon>Sphingobacteriia</taxon>
        <taxon>Sphingobacteriales</taxon>
        <taxon>Sphingobacteriaceae</taxon>
        <taxon>Pedobacter</taxon>
    </lineage>
</organism>
<evidence type="ECO:0000259" key="2">
    <source>
        <dbReference type="Pfam" id="PF14344"/>
    </source>
</evidence>
<dbReference type="EMBL" id="SAYW01000003">
    <property type="protein sequence ID" value="RWU07761.1"/>
    <property type="molecule type" value="Genomic_DNA"/>
</dbReference>
<comment type="caution">
    <text evidence="3">The sequence shown here is derived from an EMBL/GenBank/DDBJ whole genome shotgun (WGS) entry which is preliminary data.</text>
</comment>
<feature type="signal peptide" evidence="1">
    <location>
        <begin position="1"/>
        <end position="27"/>
    </location>
</feature>
<evidence type="ECO:0000313" key="4">
    <source>
        <dbReference type="Proteomes" id="UP000284120"/>
    </source>
</evidence>
<gene>
    <name evidence="3" type="ORF">DPV69_12340</name>
</gene>